<evidence type="ECO:0000313" key="1">
    <source>
        <dbReference type="EMBL" id="EUA69822.1"/>
    </source>
</evidence>
<gene>
    <name evidence="1" type="ORF">I540_1492</name>
</gene>
<protein>
    <submittedName>
        <fullName evidence="1">Uncharacterized protein</fullName>
    </submittedName>
</protein>
<organism evidence="1 2">
    <name type="scientific">Mycobacteroides abscessus subsp. bolletii 1513</name>
    <dbReference type="NCBI Taxonomy" id="1299321"/>
    <lineage>
        <taxon>Bacteria</taxon>
        <taxon>Bacillati</taxon>
        <taxon>Actinomycetota</taxon>
        <taxon>Actinomycetes</taxon>
        <taxon>Mycobacteriales</taxon>
        <taxon>Mycobacteriaceae</taxon>
        <taxon>Mycobacteroides</taxon>
        <taxon>Mycobacteroides abscessus</taxon>
    </lineage>
</organism>
<dbReference type="AlphaFoldDB" id="X8DMI7"/>
<evidence type="ECO:0000313" key="2">
    <source>
        <dbReference type="Proteomes" id="UP000023351"/>
    </source>
</evidence>
<sequence>MTIQGTLFVQQRDQSDTNIKWQCWGDAETRLDLIFSEWVSFDEMAEVPAFQRIKQIVRVNGMYGLGPEYGDLPQMLGGKGYHIAFIHPRFEGHEIPPPMEQIPTS</sequence>
<comment type="caution">
    <text evidence="1">The sequence shown here is derived from an EMBL/GenBank/DDBJ whole genome shotgun (WGS) entry which is preliminary data.</text>
</comment>
<reference evidence="1 2" key="1">
    <citation type="submission" date="2013-12" db="EMBL/GenBank/DDBJ databases">
        <authorList>
            <person name="Zelazny A."/>
            <person name="Olivier K."/>
            <person name="Holland S."/>
            <person name="Lenaerts A."/>
            <person name="Ordway D."/>
            <person name="DeGroote M.A."/>
            <person name="Parker T."/>
            <person name="Sizemore C."/>
            <person name="Tallon L.J."/>
            <person name="Sadzewicz L.K."/>
            <person name="Sengamalay N."/>
            <person name="Fraser C.M."/>
            <person name="Hine E."/>
            <person name="Shefchek K.A."/>
            <person name="Das S.P."/>
            <person name="Tettelin H."/>
        </authorList>
    </citation>
    <scope>NUCLEOTIDE SEQUENCE [LARGE SCALE GENOMIC DNA]</scope>
    <source>
        <strain evidence="1 2">1513</strain>
    </source>
</reference>
<name>X8DMI7_9MYCO</name>
<dbReference type="PATRIC" id="fig|1299321.3.peg.1429"/>
<dbReference type="EMBL" id="JAOJ01000002">
    <property type="protein sequence ID" value="EUA69822.1"/>
    <property type="molecule type" value="Genomic_DNA"/>
</dbReference>
<proteinExistence type="predicted"/>
<dbReference type="Proteomes" id="UP000023351">
    <property type="component" value="Unassembled WGS sequence"/>
</dbReference>
<accession>X8DMI7</accession>